<reference evidence="3" key="1">
    <citation type="journal article" date="2019" name="Int. J. Syst. Evol. Microbiol.">
        <title>The Global Catalogue of Microorganisms (GCM) 10K type strain sequencing project: providing services to taxonomists for standard genome sequencing and annotation.</title>
        <authorList>
            <consortium name="The Broad Institute Genomics Platform"/>
            <consortium name="The Broad Institute Genome Sequencing Center for Infectious Disease"/>
            <person name="Wu L."/>
            <person name="Ma J."/>
        </authorList>
    </citation>
    <scope>NUCLEOTIDE SEQUENCE [LARGE SCALE GENOMIC DNA]</scope>
    <source>
        <strain evidence="3">JCM 11448</strain>
    </source>
</reference>
<dbReference type="SUPFAM" id="SSF51735">
    <property type="entry name" value="NAD(P)-binding Rossmann-fold domains"/>
    <property type="match status" value="1"/>
</dbReference>
<accession>A0ABP4HZQ4</accession>
<feature type="region of interest" description="Disordered" evidence="1">
    <location>
        <begin position="96"/>
        <end position="149"/>
    </location>
</feature>
<gene>
    <name evidence="2" type="ORF">GCM10009579_66230</name>
</gene>
<feature type="compositionally biased region" description="Basic residues" evidence="1">
    <location>
        <begin position="103"/>
        <end position="118"/>
    </location>
</feature>
<evidence type="ECO:0000256" key="1">
    <source>
        <dbReference type="SAM" id="MobiDB-lite"/>
    </source>
</evidence>
<protein>
    <recommendedName>
        <fullName evidence="4">Short chain dehydrogenase</fullName>
    </recommendedName>
</protein>
<name>A0ABP4HZQ4_9ACTN</name>
<evidence type="ECO:0000313" key="3">
    <source>
        <dbReference type="Proteomes" id="UP001500282"/>
    </source>
</evidence>
<feature type="compositionally biased region" description="Basic residues" evidence="1">
    <location>
        <begin position="139"/>
        <end position="149"/>
    </location>
</feature>
<dbReference type="InterPro" id="IPR036291">
    <property type="entry name" value="NAD(P)-bd_dom_sf"/>
</dbReference>
<evidence type="ECO:0008006" key="4">
    <source>
        <dbReference type="Google" id="ProtNLM"/>
    </source>
</evidence>
<organism evidence="2 3">
    <name type="scientific">Streptomyces javensis</name>
    <dbReference type="NCBI Taxonomy" id="114698"/>
    <lineage>
        <taxon>Bacteria</taxon>
        <taxon>Bacillati</taxon>
        <taxon>Actinomycetota</taxon>
        <taxon>Actinomycetes</taxon>
        <taxon>Kitasatosporales</taxon>
        <taxon>Streptomycetaceae</taxon>
        <taxon>Streptomyces</taxon>
        <taxon>Streptomyces violaceusniger group</taxon>
    </lineage>
</organism>
<sequence>MFVQLAEPIPDADLDQYLADVEKATDRSGVRHVAYPLPVQGGVGEPRDAGVSDFTGRAGLVTGAGSGIGRAIASGLARRGAAVAVLDLDEAAAHETAEAITGRRPRDRRPGRHRRRGLRPLGDPQDRDGVRTAGPGGQQRRRPIQRPGP</sequence>
<comment type="caution">
    <text evidence="2">The sequence shown here is derived from an EMBL/GenBank/DDBJ whole genome shotgun (WGS) entry which is preliminary data.</text>
</comment>
<evidence type="ECO:0000313" key="2">
    <source>
        <dbReference type="EMBL" id="GAA1291853.1"/>
    </source>
</evidence>
<dbReference type="Gene3D" id="3.40.50.720">
    <property type="entry name" value="NAD(P)-binding Rossmann-like Domain"/>
    <property type="match status" value="1"/>
</dbReference>
<dbReference type="InterPro" id="IPR002347">
    <property type="entry name" value="SDR_fam"/>
</dbReference>
<dbReference type="EMBL" id="BAAAIH010000049">
    <property type="protein sequence ID" value="GAA1291853.1"/>
    <property type="molecule type" value="Genomic_DNA"/>
</dbReference>
<dbReference type="Proteomes" id="UP001500282">
    <property type="component" value="Unassembled WGS sequence"/>
</dbReference>
<keyword evidence="3" id="KW-1185">Reference proteome</keyword>
<dbReference type="Pfam" id="PF00106">
    <property type="entry name" value="adh_short"/>
    <property type="match status" value="1"/>
</dbReference>
<proteinExistence type="predicted"/>